<name>A0ABT4YB50_METRE</name>
<dbReference type="RefSeq" id="WP_190832621.1">
    <property type="nucleotide sequence ID" value="NZ_JANEWF010000040.1"/>
</dbReference>
<reference evidence="1 2" key="1">
    <citation type="submission" date="2022-07" db="EMBL/GenBank/DDBJ databases">
        <title>Genome Analysis of Selected Gammaproteobacteria from Nigerian Food snails.</title>
        <authorList>
            <person name="Okafor A.C."/>
        </authorList>
    </citation>
    <scope>NUCLEOTIDE SEQUENCE [LARGE SCALE GENOMIC DNA]</scope>
    <source>
        <strain evidence="1 2">Awg 2</strain>
    </source>
</reference>
<keyword evidence="2" id="KW-1185">Reference proteome</keyword>
<evidence type="ECO:0000313" key="1">
    <source>
        <dbReference type="EMBL" id="MDA8486127.1"/>
    </source>
</evidence>
<accession>A0ABT4YB50</accession>
<gene>
    <name evidence="1" type="ORF">NNO07_23945</name>
</gene>
<evidence type="ECO:0000313" key="2">
    <source>
        <dbReference type="Proteomes" id="UP001211689"/>
    </source>
</evidence>
<dbReference type="NCBIfam" id="NF041729">
    <property type="entry name" value="PA1414_fam"/>
    <property type="match status" value="1"/>
</dbReference>
<protein>
    <submittedName>
        <fullName evidence="1">Uncharacterized protein</fullName>
    </submittedName>
</protein>
<organism evidence="1 2">
    <name type="scientific">Metapseudomonas resinovorans</name>
    <name type="common">Pseudomonas resinovorans</name>
    <dbReference type="NCBI Taxonomy" id="53412"/>
    <lineage>
        <taxon>Bacteria</taxon>
        <taxon>Pseudomonadati</taxon>
        <taxon>Pseudomonadota</taxon>
        <taxon>Gammaproteobacteria</taxon>
        <taxon>Pseudomonadales</taxon>
        <taxon>Pseudomonadaceae</taxon>
        <taxon>Metapseudomonas</taxon>
    </lineage>
</organism>
<dbReference type="InterPro" id="IPR049792">
    <property type="entry name" value="PA1414-like"/>
</dbReference>
<dbReference type="Proteomes" id="UP001211689">
    <property type="component" value="Unassembled WGS sequence"/>
</dbReference>
<proteinExistence type="predicted"/>
<comment type="caution">
    <text evidence="1">The sequence shown here is derived from an EMBL/GenBank/DDBJ whole genome shotgun (WGS) entry which is preliminary data.</text>
</comment>
<dbReference type="EMBL" id="JANEWF010000040">
    <property type="protein sequence ID" value="MDA8486127.1"/>
    <property type="molecule type" value="Genomic_DNA"/>
</dbReference>
<sequence length="45" mass="5467">MKKRLEAWMWQLGVALGLIEAPRLQPIPVRSEEQRRLAERRRLRK</sequence>